<organism evidence="1 2">
    <name type="scientific">Aquisphaera giovannonii</name>
    <dbReference type="NCBI Taxonomy" id="406548"/>
    <lineage>
        <taxon>Bacteria</taxon>
        <taxon>Pseudomonadati</taxon>
        <taxon>Planctomycetota</taxon>
        <taxon>Planctomycetia</taxon>
        <taxon>Isosphaerales</taxon>
        <taxon>Isosphaeraceae</taxon>
        <taxon>Aquisphaera</taxon>
    </lineage>
</organism>
<protein>
    <recommendedName>
        <fullName evidence="3">DUF1264 domain-containing protein</fullName>
    </recommendedName>
</protein>
<reference evidence="1 2" key="1">
    <citation type="submission" date="2019-08" db="EMBL/GenBank/DDBJ databases">
        <title>Deep-cultivation of Planctomycetes and their phenomic and genomic characterization uncovers novel biology.</title>
        <authorList>
            <person name="Wiegand S."/>
            <person name="Jogler M."/>
            <person name="Boedeker C."/>
            <person name="Pinto D."/>
            <person name="Vollmers J."/>
            <person name="Rivas-Marin E."/>
            <person name="Kohn T."/>
            <person name="Peeters S.H."/>
            <person name="Heuer A."/>
            <person name="Rast P."/>
            <person name="Oberbeckmann S."/>
            <person name="Bunk B."/>
            <person name="Jeske O."/>
            <person name="Meyerdierks A."/>
            <person name="Storesund J.E."/>
            <person name="Kallscheuer N."/>
            <person name="Luecker S."/>
            <person name="Lage O.M."/>
            <person name="Pohl T."/>
            <person name="Merkel B.J."/>
            <person name="Hornburger P."/>
            <person name="Mueller R.-W."/>
            <person name="Bruemmer F."/>
            <person name="Labrenz M."/>
            <person name="Spormann A.M."/>
            <person name="Op den Camp H."/>
            <person name="Overmann J."/>
            <person name="Amann R."/>
            <person name="Jetten M.S.M."/>
            <person name="Mascher T."/>
            <person name="Medema M.H."/>
            <person name="Devos D.P."/>
            <person name="Kaster A.-K."/>
            <person name="Ovreas L."/>
            <person name="Rohde M."/>
            <person name="Galperin M.Y."/>
            <person name="Jogler C."/>
        </authorList>
    </citation>
    <scope>NUCLEOTIDE SEQUENCE [LARGE SCALE GENOMIC DNA]</scope>
    <source>
        <strain evidence="1 2">OJF2</strain>
    </source>
</reference>
<dbReference type="KEGG" id="agv:OJF2_40940"/>
<dbReference type="PANTHER" id="PTHR31360">
    <property type="match status" value="1"/>
</dbReference>
<dbReference type="PANTHER" id="PTHR31360:SF0">
    <property type="entry name" value="OIL BODY-ASSOCIATED PROTEIN 1B"/>
    <property type="match status" value="1"/>
</dbReference>
<evidence type="ECO:0000313" key="2">
    <source>
        <dbReference type="Proteomes" id="UP000324233"/>
    </source>
</evidence>
<dbReference type="Proteomes" id="UP000324233">
    <property type="component" value="Chromosome"/>
</dbReference>
<evidence type="ECO:0000313" key="1">
    <source>
        <dbReference type="EMBL" id="QEH35541.1"/>
    </source>
</evidence>
<gene>
    <name evidence="1" type="ORF">OJF2_40940</name>
</gene>
<dbReference type="OrthoDB" id="254168at2"/>
<dbReference type="EMBL" id="CP042997">
    <property type="protein sequence ID" value="QEH35541.1"/>
    <property type="molecule type" value="Genomic_DNA"/>
</dbReference>
<keyword evidence="2" id="KW-1185">Reference proteome</keyword>
<accession>A0A5B9W6F0</accession>
<dbReference type="AlphaFoldDB" id="A0A5B9W6F0"/>
<name>A0A5B9W6F0_9BACT</name>
<dbReference type="InterPro" id="IPR010686">
    <property type="entry name" value="OBAP-like"/>
</dbReference>
<evidence type="ECO:0008006" key="3">
    <source>
        <dbReference type="Google" id="ProtNLM"/>
    </source>
</evidence>
<sequence length="214" mass="22968">MRAIPRTIARTHAALLLVGLGGFLAGLIAARGGGEALARAQDHAKATRSGVKAPVEEVLHCPLAFAGVHLEKAEPSRAQVAYHFCKPVHDGLSQCLLYDGTGPDARLIGVEYLVGAATYDAMPAEEKAYWHDHHFEVDSGLLRSLTQAGDEEKRTLAKVRTLYGKITHTWSRGEAYPEGPPRLFWAVTGEAPFLPPPAALLPAEVRPASSPARP</sequence>
<dbReference type="RefSeq" id="WP_148595335.1">
    <property type="nucleotide sequence ID" value="NZ_CP042997.1"/>
</dbReference>
<proteinExistence type="predicted"/>
<dbReference type="Pfam" id="PF06884">
    <property type="entry name" value="DUF1264"/>
    <property type="match status" value="1"/>
</dbReference>